<reference evidence="7" key="1">
    <citation type="submission" date="2021-05" db="EMBL/GenBank/DDBJ databases">
        <title>A free-living protist that lacks canonical eukaryotic 1 DNA replication and segregation systems.</title>
        <authorList>
            <person name="Salas-Leiva D.E."/>
            <person name="Tromer E.C."/>
            <person name="Curtis B.A."/>
            <person name="Jerlstrom-Hultqvist J."/>
            <person name="Kolisko M."/>
            <person name="Yi Z."/>
            <person name="Salas-Leiva J.S."/>
            <person name="Gallot-Lavallee L."/>
            <person name="Kops G.J.P.L."/>
            <person name="Archibald J.M."/>
            <person name="Simpson A.G.B."/>
            <person name="Roger A.J."/>
        </authorList>
    </citation>
    <scope>NUCLEOTIDE SEQUENCE</scope>
    <source>
        <strain evidence="7">BICM</strain>
    </source>
</reference>
<dbReference type="SUPFAM" id="SSF52540">
    <property type="entry name" value="P-loop containing nucleoside triphosphate hydrolases"/>
    <property type="match status" value="1"/>
</dbReference>
<dbReference type="Pfam" id="PF06071">
    <property type="entry name" value="YchF-GTPase_C"/>
    <property type="match status" value="1"/>
</dbReference>
<feature type="domain" description="OBG-type G" evidence="5">
    <location>
        <begin position="55"/>
        <end position="316"/>
    </location>
</feature>
<feature type="binding site" evidence="3">
    <location>
        <begin position="64"/>
        <end position="69"/>
    </location>
    <ligand>
        <name>ATP</name>
        <dbReference type="ChEBI" id="CHEBI:30616"/>
    </ligand>
</feature>
<dbReference type="SUPFAM" id="SSF81271">
    <property type="entry name" value="TGS-like"/>
    <property type="match status" value="1"/>
</dbReference>
<evidence type="ECO:0000313" key="8">
    <source>
        <dbReference type="Proteomes" id="UP000717585"/>
    </source>
</evidence>
<accession>A0A8J6BAC0</accession>
<dbReference type="GO" id="GO:0005737">
    <property type="term" value="C:cytoplasm"/>
    <property type="evidence" value="ECO:0007669"/>
    <property type="project" value="UniProtKB-SubCell"/>
</dbReference>
<dbReference type="Proteomes" id="UP000717585">
    <property type="component" value="Unassembled WGS sequence"/>
</dbReference>
<gene>
    <name evidence="7" type="ORF">J8273_2381</name>
</gene>
<dbReference type="InterPro" id="IPR041706">
    <property type="entry name" value="YchF_N"/>
</dbReference>
<dbReference type="InterPro" id="IPR012676">
    <property type="entry name" value="TGS-like"/>
</dbReference>
<dbReference type="GO" id="GO:0005525">
    <property type="term" value="F:GTP binding"/>
    <property type="evidence" value="ECO:0007669"/>
    <property type="project" value="InterPro"/>
</dbReference>
<dbReference type="InterPro" id="IPR013029">
    <property type="entry name" value="YchF_C"/>
</dbReference>
<dbReference type="PROSITE" id="PS51710">
    <property type="entry name" value="G_OBG"/>
    <property type="match status" value="1"/>
</dbReference>
<protein>
    <recommendedName>
        <fullName evidence="3">Obg-like ATPase 1</fullName>
    </recommendedName>
</protein>
<dbReference type="AlphaFoldDB" id="A0A8J6BAC0"/>
<dbReference type="InterPro" id="IPR004095">
    <property type="entry name" value="TGS"/>
</dbReference>
<dbReference type="PRINTS" id="PR00326">
    <property type="entry name" value="GTP1OBG"/>
</dbReference>
<dbReference type="InterPro" id="IPR006073">
    <property type="entry name" value="GTP-bd"/>
</dbReference>
<evidence type="ECO:0000256" key="4">
    <source>
        <dbReference type="SAM" id="MobiDB-lite"/>
    </source>
</evidence>
<feature type="binding site" evidence="3">
    <location>
        <position position="263"/>
    </location>
    <ligand>
        <name>ATP</name>
        <dbReference type="ChEBI" id="CHEBI:30616"/>
    </ligand>
</feature>
<feature type="region of interest" description="Disordered" evidence="4">
    <location>
        <begin position="1"/>
        <end position="44"/>
    </location>
</feature>
<comment type="similarity">
    <text evidence="3">Belongs to the TRAFAC class OBG-HflX-like GTPase superfamily. OBG GTPase family. YchF/OLA1 subfamily.</text>
</comment>
<keyword evidence="3" id="KW-0963">Cytoplasm</keyword>
<dbReference type="PANTHER" id="PTHR23305:SF11">
    <property type="entry name" value="OBG-LIKE ATPASE 1"/>
    <property type="match status" value="1"/>
</dbReference>
<feature type="compositionally biased region" description="Low complexity" evidence="4">
    <location>
        <begin position="19"/>
        <end position="29"/>
    </location>
</feature>
<dbReference type="FunFam" id="1.10.150.300:FF:000001">
    <property type="entry name" value="Ribosome-binding ATPase YchF"/>
    <property type="match status" value="1"/>
</dbReference>
<feature type="domain" description="TGS" evidence="6">
    <location>
        <begin position="338"/>
        <end position="421"/>
    </location>
</feature>
<dbReference type="InterPro" id="IPR027417">
    <property type="entry name" value="P-loop_NTPase"/>
</dbReference>
<evidence type="ECO:0000256" key="1">
    <source>
        <dbReference type="ARBA" id="ARBA00022741"/>
    </source>
</evidence>
<dbReference type="PANTHER" id="PTHR23305">
    <property type="entry name" value="OBG GTPASE FAMILY"/>
    <property type="match status" value="1"/>
</dbReference>
<evidence type="ECO:0000259" key="5">
    <source>
        <dbReference type="PROSITE" id="PS51710"/>
    </source>
</evidence>
<dbReference type="Pfam" id="PF01926">
    <property type="entry name" value="MMR_HSR1"/>
    <property type="match status" value="1"/>
</dbReference>
<keyword evidence="2 3" id="KW-0067">ATP-binding</keyword>
<dbReference type="EMBL" id="JAHDYR010000007">
    <property type="protein sequence ID" value="KAG9396032.1"/>
    <property type="molecule type" value="Genomic_DNA"/>
</dbReference>
<evidence type="ECO:0000259" key="6">
    <source>
        <dbReference type="PROSITE" id="PS51880"/>
    </source>
</evidence>
<organism evidence="7 8">
    <name type="scientific">Carpediemonas membranifera</name>
    <dbReference type="NCBI Taxonomy" id="201153"/>
    <lineage>
        <taxon>Eukaryota</taxon>
        <taxon>Metamonada</taxon>
        <taxon>Carpediemonas-like organisms</taxon>
        <taxon>Carpediemonas</taxon>
    </lineage>
</organism>
<dbReference type="PROSITE" id="PS51880">
    <property type="entry name" value="TGS"/>
    <property type="match status" value="1"/>
</dbReference>
<keyword evidence="1 3" id="KW-0547">Nucleotide-binding</keyword>
<proteinExistence type="inferred from homology"/>
<dbReference type="InterPro" id="IPR012675">
    <property type="entry name" value="Beta-grasp_dom_sf"/>
</dbReference>
<feature type="compositionally biased region" description="Basic and acidic residues" evidence="4">
    <location>
        <begin position="1"/>
        <end position="11"/>
    </location>
</feature>
<dbReference type="GO" id="GO:0043023">
    <property type="term" value="F:ribosomal large subunit binding"/>
    <property type="evidence" value="ECO:0007669"/>
    <property type="project" value="UniProtKB-UniRule"/>
</dbReference>
<dbReference type="Gene3D" id="3.40.50.300">
    <property type="entry name" value="P-loop containing nucleotide triphosphate hydrolases"/>
    <property type="match status" value="1"/>
</dbReference>
<dbReference type="Gene3D" id="1.10.150.300">
    <property type="entry name" value="TGS-like domain"/>
    <property type="match status" value="1"/>
</dbReference>
<dbReference type="FunFam" id="3.10.20.30:FF:000001">
    <property type="entry name" value="Ribosome-binding ATPase YchF"/>
    <property type="match status" value="1"/>
</dbReference>
<keyword evidence="8" id="KW-1185">Reference proteome</keyword>
<sequence>MTRSRVAERSTVESSHVCPLSASSSSRPPKVSKKKKSEEEDANRPVLFGRASNNLSIGLVGLPNVGKSTIFNILSHNQVAAENYPFCTIDPNDARVPVPDERFNKLVELYKPASEVPAYLSVTDIAGLVRGASEGEGLGNAFLSHIGACDAIFHLVRVFDNEEITHVDGYVDPIRDMKTIHDELRLKDIQACEKHLEEVEKIVKRGLDKSKAIQWKHETLQKALQHLRDGHDIRLGKWSNREIEILNDYYYLSAKPVVYLVNMSKKDFLRKKNKFLPKVMEFVRERSGGVDPVIPFSAAFEQDLLDLPTKEERDAAAKEMGVVSQLDRIVTTGYKALHLIYFFTAGTDEVRCWTIREQTKAPDAAGTIHTDFKKGFICADVHSFDDLMELGSEVAVKTAGKMRMEGKNYVVQDNDIMHFKFN</sequence>
<dbReference type="GO" id="GO:0005524">
    <property type="term" value="F:ATP binding"/>
    <property type="evidence" value="ECO:0007669"/>
    <property type="project" value="UniProtKB-UniRule"/>
</dbReference>
<dbReference type="InterPro" id="IPR031167">
    <property type="entry name" value="G_OBG"/>
</dbReference>
<dbReference type="CDD" id="cd01900">
    <property type="entry name" value="YchF"/>
    <property type="match status" value="1"/>
</dbReference>
<comment type="function">
    <text evidence="3">Hydrolyzes ATP, and can also hydrolyze GTP with lower efficiency. Has lower affinity for GTP.</text>
</comment>
<dbReference type="InterPro" id="IPR023192">
    <property type="entry name" value="TGS-like_dom_sf"/>
</dbReference>
<dbReference type="NCBIfam" id="TIGR00092">
    <property type="entry name" value="redox-regulated ATPase YchF"/>
    <property type="match status" value="1"/>
</dbReference>
<dbReference type="GO" id="GO:0016887">
    <property type="term" value="F:ATP hydrolysis activity"/>
    <property type="evidence" value="ECO:0007669"/>
    <property type="project" value="UniProtKB-UniRule"/>
</dbReference>
<evidence type="ECO:0000256" key="3">
    <source>
        <dbReference type="HAMAP-Rule" id="MF_03167"/>
    </source>
</evidence>
<keyword evidence="3" id="KW-0378">Hydrolase</keyword>
<comment type="subcellular location">
    <subcellularLocation>
        <location evidence="3">Cytoplasm</location>
    </subcellularLocation>
</comment>
<dbReference type="CDD" id="cd04867">
    <property type="entry name" value="TGS_YchF_OLA1"/>
    <property type="match status" value="1"/>
</dbReference>
<dbReference type="OrthoDB" id="424823at2759"/>
<evidence type="ECO:0000256" key="2">
    <source>
        <dbReference type="ARBA" id="ARBA00022840"/>
    </source>
</evidence>
<name>A0A8J6BAC0_9EUKA</name>
<comment type="subunit">
    <text evidence="3">Monomer.</text>
</comment>
<evidence type="ECO:0000313" key="7">
    <source>
        <dbReference type="EMBL" id="KAG9396032.1"/>
    </source>
</evidence>
<comment type="caution">
    <text evidence="7">The sequence shown here is derived from an EMBL/GenBank/DDBJ whole genome shotgun (WGS) entry which is preliminary data.</text>
</comment>
<dbReference type="HAMAP" id="MF_00944">
    <property type="entry name" value="YchF_OLA1_ATPase"/>
    <property type="match status" value="1"/>
</dbReference>
<dbReference type="Gene3D" id="3.10.20.30">
    <property type="match status" value="1"/>
</dbReference>
<dbReference type="InterPro" id="IPR004396">
    <property type="entry name" value="ATPase_YchF/OLA1"/>
</dbReference>